<evidence type="ECO:0000313" key="2">
    <source>
        <dbReference type="Proteomes" id="UP000446658"/>
    </source>
</evidence>
<keyword evidence="2" id="KW-1185">Reference proteome</keyword>
<dbReference type="Gene3D" id="1.20.1600.10">
    <property type="entry name" value="Outer membrane efflux proteins (OEP)"/>
    <property type="match status" value="1"/>
</dbReference>
<dbReference type="GO" id="GO:0015562">
    <property type="term" value="F:efflux transmembrane transporter activity"/>
    <property type="evidence" value="ECO:0007669"/>
    <property type="project" value="InterPro"/>
</dbReference>
<comment type="caution">
    <text evidence="1">The sequence shown here is derived from an EMBL/GenBank/DDBJ whole genome shotgun (WGS) entry which is preliminary data.</text>
</comment>
<accession>A0A844GCJ1</accession>
<dbReference type="Proteomes" id="UP000446658">
    <property type="component" value="Unassembled WGS sequence"/>
</dbReference>
<protein>
    <submittedName>
        <fullName evidence="1">Uncharacterized protein</fullName>
    </submittedName>
</protein>
<organism evidence="1 2">
    <name type="scientific">Paludibacterium denitrificans</name>
    <dbReference type="NCBI Taxonomy" id="2675226"/>
    <lineage>
        <taxon>Bacteria</taxon>
        <taxon>Pseudomonadati</taxon>
        <taxon>Pseudomonadota</taxon>
        <taxon>Betaproteobacteria</taxon>
        <taxon>Neisseriales</taxon>
        <taxon>Chromobacteriaceae</taxon>
        <taxon>Paludibacterium</taxon>
    </lineage>
</organism>
<sequence length="146" mass="15664">MKSSFVVISRIASARRKTWSLLLSGFLLWPIVCNAWDPYLRDPLGVMPARVAPPLSGSSACPALTEREQIDLATAVDQALCHNPQSQSAWASIRAQAMQVGVAESAYLPTISASIRGCVIGRVPPRLSSLTLVLISPIPTMSILPL</sequence>
<evidence type="ECO:0000313" key="1">
    <source>
        <dbReference type="EMBL" id="MTD34203.1"/>
    </source>
</evidence>
<name>A0A844GCJ1_9NEIS</name>
<gene>
    <name evidence="1" type="ORF">GKE73_17665</name>
</gene>
<proteinExistence type="predicted"/>
<reference evidence="1 2" key="1">
    <citation type="submission" date="2019-11" db="EMBL/GenBank/DDBJ databases">
        <title>Draft genome sequence of Paludibacterium sp. dN18-1.</title>
        <authorList>
            <person name="Im W.-T."/>
        </authorList>
    </citation>
    <scope>NUCLEOTIDE SEQUENCE [LARGE SCALE GENOMIC DNA]</scope>
    <source>
        <strain evidence="2">dN 18-1</strain>
    </source>
</reference>
<dbReference type="SUPFAM" id="SSF56954">
    <property type="entry name" value="Outer membrane efflux proteins (OEP)"/>
    <property type="match status" value="1"/>
</dbReference>
<dbReference type="AlphaFoldDB" id="A0A844GCJ1"/>
<dbReference type="EMBL" id="WLYX01000002">
    <property type="protein sequence ID" value="MTD34203.1"/>
    <property type="molecule type" value="Genomic_DNA"/>
</dbReference>